<dbReference type="RefSeq" id="WP_143917061.1">
    <property type="nucleotide sequence ID" value="NZ_CANMIK010000029.1"/>
</dbReference>
<dbReference type="SUPFAM" id="SSF82171">
    <property type="entry name" value="DPP6 N-terminal domain-like"/>
    <property type="match status" value="1"/>
</dbReference>
<name>A0A554VIQ9_9FLAO</name>
<comment type="caution">
    <text evidence="1">The sequence shown here is derived from an EMBL/GenBank/DDBJ whole genome shotgun (WGS) entry which is preliminary data.</text>
</comment>
<keyword evidence="2" id="KW-1185">Reference proteome</keyword>
<gene>
    <name evidence="1" type="ORF">FOF46_15310</name>
</gene>
<evidence type="ECO:0000313" key="2">
    <source>
        <dbReference type="Proteomes" id="UP000318833"/>
    </source>
</evidence>
<accession>A0A554VIQ9</accession>
<dbReference type="EMBL" id="VLNR01000031">
    <property type="protein sequence ID" value="TSE07668.1"/>
    <property type="molecule type" value="Genomic_DNA"/>
</dbReference>
<evidence type="ECO:0000313" key="1">
    <source>
        <dbReference type="EMBL" id="TSE07668.1"/>
    </source>
</evidence>
<dbReference type="OrthoDB" id="1403372at2"/>
<dbReference type="PROSITE" id="PS51257">
    <property type="entry name" value="PROKAR_LIPOPROTEIN"/>
    <property type="match status" value="1"/>
</dbReference>
<organism evidence="1 2">
    <name type="scientific">Aquimarina algiphila</name>
    <dbReference type="NCBI Taxonomy" id="2047982"/>
    <lineage>
        <taxon>Bacteria</taxon>
        <taxon>Pseudomonadati</taxon>
        <taxon>Bacteroidota</taxon>
        <taxon>Flavobacteriia</taxon>
        <taxon>Flavobacteriales</taxon>
        <taxon>Flavobacteriaceae</taxon>
        <taxon>Aquimarina</taxon>
    </lineage>
</organism>
<proteinExistence type="predicted"/>
<reference evidence="1 2" key="1">
    <citation type="submission" date="2019-07" db="EMBL/GenBank/DDBJ databases">
        <title>The draft genome sequence of Aquimarina algiphila M91.</title>
        <authorList>
            <person name="Meng X."/>
        </authorList>
    </citation>
    <scope>NUCLEOTIDE SEQUENCE [LARGE SCALE GENOMIC DNA]</scope>
    <source>
        <strain evidence="1 2">M91</strain>
    </source>
</reference>
<dbReference type="Proteomes" id="UP000318833">
    <property type="component" value="Unassembled WGS sequence"/>
</dbReference>
<dbReference type="AlphaFoldDB" id="A0A554VIQ9"/>
<sequence>MIRIPGIIKKWMVLSITMIFIISCADMNSPLKENTPKWKSLGNSITLYSKYNNSPFREMNISLNANTIAIADQFKEIDSTVGPKKIATFKLRDTIWSPFGNKNKDTSYFTYGQNYKMNGNANRIVIANLDNYVLKVRTFDLKNKTWALVNNDSSLVKKPQNEDLYTAALSGDCNTLGVFQALNANNKVKLQLYSWTNHGWIKKGHKINVKKKTIYSGFNSLFWDSVNINKDGSIITVANPHDYDNGPSAGKVKVFKFLNNDWQQVGNDIDGEFPYHNLGISAHIGNDGKSITIFSHSRKQEYNYSFYTLENNTWIKQDNFIPDTFFDNYHLGLSKDGKTLLTSKVNFRDTYNDLYTLYIYRKTHKGWKIVGYIDKIKDKFNEFVLSEDGTKLAILFDGYTSDKHIKVYGIP</sequence>
<protein>
    <submittedName>
        <fullName evidence="1">Uncharacterized protein</fullName>
    </submittedName>
</protein>